<evidence type="ECO:0000313" key="2">
    <source>
        <dbReference type="Proteomes" id="UP000054279"/>
    </source>
</evidence>
<accession>A0A0C9VFP4</accession>
<proteinExistence type="predicted"/>
<sequence length="59" mass="6028">KPILMMLGGPGGAGKSQVFDAIKDFYKALGHFNQLKVTAPTGLAANNVGGSTIHSEASL</sequence>
<dbReference type="EMBL" id="KN837110">
    <property type="protein sequence ID" value="KIJ45809.1"/>
    <property type="molecule type" value="Genomic_DNA"/>
</dbReference>
<evidence type="ECO:0000313" key="1">
    <source>
        <dbReference type="EMBL" id="KIJ45809.1"/>
    </source>
</evidence>
<keyword evidence="2" id="KW-1185">Reference proteome</keyword>
<dbReference type="Proteomes" id="UP000054279">
    <property type="component" value="Unassembled WGS sequence"/>
</dbReference>
<dbReference type="AlphaFoldDB" id="A0A0C9VFP4"/>
<protein>
    <recommendedName>
        <fullName evidence="3">ATP-dependent DNA helicase</fullName>
    </recommendedName>
</protein>
<dbReference type="HOGENOM" id="CLU_161528_1_0_1"/>
<dbReference type="InterPro" id="IPR027417">
    <property type="entry name" value="P-loop_NTPase"/>
</dbReference>
<dbReference type="Gene3D" id="3.40.50.300">
    <property type="entry name" value="P-loop containing nucleotide triphosphate hydrolases"/>
    <property type="match status" value="1"/>
</dbReference>
<organism evidence="1 2">
    <name type="scientific">Sphaerobolus stellatus (strain SS14)</name>
    <dbReference type="NCBI Taxonomy" id="990650"/>
    <lineage>
        <taxon>Eukaryota</taxon>
        <taxon>Fungi</taxon>
        <taxon>Dikarya</taxon>
        <taxon>Basidiomycota</taxon>
        <taxon>Agaricomycotina</taxon>
        <taxon>Agaricomycetes</taxon>
        <taxon>Phallomycetidae</taxon>
        <taxon>Geastrales</taxon>
        <taxon>Sphaerobolaceae</taxon>
        <taxon>Sphaerobolus</taxon>
    </lineage>
</organism>
<feature type="non-terminal residue" evidence="1">
    <location>
        <position position="59"/>
    </location>
</feature>
<feature type="non-terminal residue" evidence="1">
    <location>
        <position position="1"/>
    </location>
</feature>
<dbReference type="OrthoDB" id="432234at2759"/>
<name>A0A0C9VFP4_SPHS4</name>
<reference evidence="1 2" key="1">
    <citation type="submission" date="2014-06" db="EMBL/GenBank/DDBJ databases">
        <title>Evolutionary Origins and Diversification of the Mycorrhizal Mutualists.</title>
        <authorList>
            <consortium name="DOE Joint Genome Institute"/>
            <consortium name="Mycorrhizal Genomics Consortium"/>
            <person name="Kohler A."/>
            <person name="Kuo A."/>
            <person name="Nagy L.G."/>
            <person name="Floudas D."/>
            <person name="Copeland A."/>
            <person name="Barry K.W."/>
            <person name="Cichocki N."/>
            <person name="Veneault-Fourrey C."/>
            <person name="LaButti K."/>
            <person name="Lindquist E.A."/>
            <person name="Lipzen A."/>
            <person name="Lundell T."/>
            <person name="Morin E."/>
            <person name="Murat C."/>
            <person name="Riley R."/>
            <person name="Ohm R."/>
            <person name="Sun H."/>
            <person name="Tunlid A."/>
            <person name="Henrissat B."/>
            <person name="Grigoriev I.V."/>
            <person name="Hibbett D.S."/>
            <person name="Martin F."/>
        </authorList>
    </citation>
    <scope>NUCLEOTIDE SEQUENCE [LARGE SCALE GENOMIC DNA]</scope>
    <source>
        <strain evidence="1 2">SS14</strain>
    </source>
</reference>
<gene>
    <name evidence="1" type="ORF">M422DRAFT_130402</name>
</gene>
<dbReference type="Pfam" id="PF13245">
    <property type="entry name" value="AAA_19"/>
    <property type="match status" value="1"/>
</dbReference>
<evidence type="ECO:0008006" key="3">
    <source>
        <dbReference type="Google" id="ProtNLM"/>
    </source>
</evidence>